<evidence type="ECO:0000313" key="2">
    <source>
        <dbReference type="EMBL" id="QOZ58708.1"/>
    </source>
</evidence>
<organism evidence="1 4">
    <name type="scientific">Bradyrhizobium guangdongense</name>
    <dbReference type="NCBI Taxonomy" id="1325090"/>
    <lineage>
        <taxon>Bacteria</taxon>
        <taxon>Pseudomonadati</taxon>
        <taxon>Pseudomonadota</taxon>
        <taxon>Alphaproteobacteria</taxon>
        <taxon>Hyphomicrobiales</taxon>
        <taxon>Nitrobacteraceae</taxon>
        <taxon>Bradyrhizobium</taxon>
    </lineage>
</organism>
<reference evidence="1" key="1">
    <citation type="journal article" date="2014" name="Int. J. Syst. Evol. Microbiol.">
        <title>Complete genome sequence of Corynebacterium casei LMG S-19264T (=DSM 44701T), isolated from a smear-ripened cheese.</title>
        <authorList>
            <consortium name="US DOE Joint Genome Institute (JGI-PGF)"/>
            <person name="Walter F."/>
            <person name="Albersmeier A."/>
            <person name="Kalinowski J."/>
            <person name="Ruckert C."/>
        </authorList>
    </citation>
    <scope>NUCLEOTIDE SEQUENCE</scope>
    <source>
        <strain evidence="1">CGMCC 1.15034</strain>
    </source>
</reference>
<dbReference type="EMBL" id="CP030057">
    <property type="protein sequence ID" value="QOZ58708.1"/>
    <property type="molecule type" value="Genomic_DNA"/>
</dbReference>
<evidence type="ECO:0000313" key="4">
    <source>
        <dbReference type="Proteomes" id="UP000625079"/>
    </source>
</evidence>
<proteinExistence type="predicted"/>
<dbReference type="Proteomes" id="UP000593880">
    <property type="component" value="Chromosome"/>
</dbReference>
<evidence type="ECO:0000313" key="3">
    <source>
        <dbReference type="Proteomes" id="UP000593880"/>
    </source>
</evidence>
<gene>
    <name evidence="1" type="ORF">GCM10010987_06440</name>
    <name evidence="2" type="ORF">XH86_08135</name>
</gene>
<name>A0A410V1W9_9BRAD</name>
<sequence>MVALKYDDVRTPTDASCDEGEQDTKIYPRFDFSSMVIKPGEITDIRDLKYAFGFSGKPLGEQGIVFPNIFRLTVSDSLLVCLQQRVVTPDSYVVSLSKALWLLRSGDESPKILFDEGKPIVVKKTITYFD</sequence>
<reference evidence="1" key="3">
    <citation type="submission" date="2022-12" db="EMBL/GenBank/DDBJ databases">
        <authorList>
            <person name="Sun Q."/>
            <person name="Zhou Y."/>
        </authorList>
    </citation>
    <scope>NUCLEOTIDE SEQUENCE</scope>
    <source>
        <strain evidence="1">CGMCC 1.15034</strain>
    </source>
</reference>
<reference evidence="2 3" key="2">
    <citation type="submission" date="2018-06" db="EMBL/GenBank/DDBJ databases">
        <title>Comparative genomics of rhizobia nodulating Arachis hypogaea in China.</title>
        <authorList>
            <person name="Li Y."/>
        </authorList>
    </citation>
    <scope>NUCLEOTIDE SEQUENCE [LARGE SCALE GENOMIC DNA]</scope>
    <source>
        <strain evidence="2 3">CCBAU 51658</strain>
    </source>
</reference>
<dbReference type="Proteomes" id="UP000625079">
    <property type="component" value="Unassembled WGS sequence"/>
</dbReference>
<accession>A0A410V1W9</accession>
<keyword evidence="3" id="KW-1185">Reference proteome</keyword>
<protein>
    <submittedName>
        <fullName evidence="1">Uncharacterized protein</fullName>
    </submittedName>
</protein>
<evidence type="ECO:0000313" key="1">
    <source>
        <dbReference type="EMBL" id="GGI19855.1"/>
    </source>
</evidence>
<dbReference type="EMBL" id="BMHC01000001">
    <property type="protein sequence ID" value="GGI19855.1"/>
    <property type="molecule type" value="Genomic_DNA"/>
</dbReference>
<dbReference type="AlphaFoldDB" id="A0A410V1W9"/>